<dbReference type="GO" id="GO:0006298">
    <property type="term" value="P:mismatch repair"/>
    <property type="evidence" value="ECO:0007669"/>
    <property type="project" value="InterPro"/>
</dbReference>
<dbReference type="GO" id="GO:0062037">
    <property type="term" value="F:D-loop DNA binding"/>
    <property type="evidence" value="ECO:0007669"/>
    <property type="project" value="EnsemblFungi"/>
</dbReference>
<proteinExistence type="inferred from homology"/>
<dbReference type="InterPro" id="IPR011184">
    <property type="entry name" value="DNA_mismatch_repair_Msh2"/>
</dbReference>
<dbReference type="SMART" id="SM00534">
    <property type="entry name" value="MUTSac"/>
    <property type="match status" value="1"/>
</dbReference>
<dbReference type="Pfam" id="PF05190">
    <property type="entry name" value="MutS_IV"/>
    <property type="match status" value="1"/>
</dbReference>
<dbReference type="GO" id="GO:0000403">
    <property type="term" value="F:Y-form DNA binding"/>
    <property type="evidence" value="ECO:0007669"/>
    <property type="project" value="EnsemblFungi"/>
</dbReference>
<dbReference type="SMART" id="SM00533">
    <property type="entry name" value="MUTSd"/>
    <property type="match status" value="1"/>
</dbReference>
<dbReference type="InterPro" id="IPR007861">
    <property type="entry name" value="DNA_mismatch_repair_MutS_clamp"/>
</dbReference>
<keyword evidence="9" id="KW-1185">Reference proteome</keyword>
<dbReference type="Pfam" id="PF05188">
    <property type="entry name" value="MutS_II"/>
    <property type="match status" value="1"/>
</dbReference>
<dbReference type="InterPro" id="IPR036187">
    <property type="entry name" value="DNA_mismatch_repair_MutS_sf"/>
</dbReference>
<sequence>MGAAESYSYRKAAKSRSDNGSNLIRTANERLAARSLSKLVVSIFSPKAPNPCQIGICCLSNETRELVLTSFSDSQTFVRAVHKLSIFDPSEVILPLTCLYPSFDKLTMIIHSNLKEGVKVIGTKSKYFDSEEGAKLIRAYQSPDSPILNLEDHKPTVAAACAVIQHFKQSNFFPNTLNMFIDVKTIKELELVENLVDPKNGTTLFKQLNHYCTKMGQRQLKLSLLQPLTDIKSIKLRLEAVNELIAQQNASTEIRLNLKKYQNLDNVITNLIRVPRNNGVQVSDQRVNNIILIKYTLEEIDTLKATLEVIEILHHKDLVSLYNLINIYINEDCTWASNILQLKTEINGLLDLSRKLYTSITKEVNQQVSDLSKKYDLSLDFRYDQNRGFYIRLKNPPSELPAVFISRIKKKNILEFTTIEILKQTSRFNDVITEITLLSNETIEKLNGELDEYIPVLFMISEAIATLDLLCCFAYTAKQGRHPLLINKLKSNLVANDYAALKEISRFQVITGPNMSGKSIYMKGLCYLVILAQIGAFVPAEYAVFPIFKNLHVRSGTDNVELTASLFSKEMSDISHILKEDGFSIAIAISEYLVKSGAMTFMSTHFHDLFEILRAKSCVSALHMKVLLNGESMNMMHKASNGSNSLQGYGIKFAESTNSLPTKLIETARSMAIELRSSSGNQDRETILTETKKRKLILELFYAMKKINENMNDKTLVMVLKTLQDKSVEEITKTTIEVSFLNQH</sequence>
<keyword evidence="5" id="KW-0469">Meiosis</keyword>
<feature type="domain" description="DNA mismatch repair proteins mutS family" evidence="7">
    <location>
        <begin position="505"/>
        <end position="673"/>
    </location>
</feature>
<dbReference type="PIRSF" id="PIRSF005813">
    <property type="entry name" value="MSH2"/>
    <property type="match status" value="1"/>
</dbReference>
<dbReference type="GO" id="GO:0062128">
    <property type="term" value="C:MutSgamma complex"/>
    <property type="evidence" value="ECO:0007669"/>
    <property type="project" value="EnsemblFungi"/>
</dbReference>
<evidence type="ECO:0000256" key="4">
    <source>
        <dbReference type="ARBA" id="ARBA00023125"/>
    </source>
</evidence>
<dbReference type="Pfam" id="PF05192">
    <property type="entry name" value="MutS_III"/>
    <property type="match status" value="1"/>
</dbReference>
<gene>
    <name evidence="8" type="ORF">HYPBUDRAFT_156520</name>
</gene>
<dbReference type="GO" id="GO:0030983">
    <property type="term" value="F:mismatched DNA binding"/>
    <property type="evidence" value="ECO:0007669"/>
    <property type="project" value="InterPro"/>
</dbReference>
<evidence type="ECO:0008006" key="10">
    <source>
        <dbReference type="Google" id="ProtNLM"/>
    </source>
</evidence>
<dbReference type="SUPFAM" id="SSF52540">
    <property type="entry name" value="P-loop containing nucleoside triphosphate hydrolases"/>
    <property type="match status" value="1"/>
</dbReference>
<dbReference type="AlphaFoldDB" id="A0A1E4RKL2"/>
<dbReference type="GeneID" id="30996757"/>
<evidence type="ECO:0000256" key="3">
    <source>
        <dbReference type="ARBA" id="ARBA00022840"/>
    </source>
</evidence>
<accession>A0A1E4RKL2</accession>
<dbReference type="Gene3D" id="1.10.1420.10">
    <property type="match status" value="2"/>
</dbReference>
<dbReference type="GO" id="GO:0140664">
    <property type="term" value="F:ATP-dependent DNA damage sensor activity"/>
    <property type="evidence" value="ECO:0007669"/>
    <property type="project" value="InterPro"/>
</dbReference>
<evidence type="ECO:0000259" key="6">
    <source>
        <dbReference type="SMART" id="SM00533"/>
    </source>
</evidence>
<organism evidence="8 9">
    <name type="scientific">Hyphopichia burtonii NRRL Y-1933</name>
    <dbReference type="NCBI Taxonomy" id="984485"/>
    <lineage>
        <taxon>Eukaryota</taxon>
        <taxon>Fungi</taxon>
        <taxon>Dikarya</taxon>
        <taxon>Ascomycota</taxon>
        <taxon>Saccharomycotina</taxon>
        <taxon>Pichiomycetes</taxon>
        <taxon>Debaryomycetaceae</taxon>
        <taxon>Hyphopichia</taxon>
    </lineage>
</organism>
<dbReference type="InterPro" id="IPR027417">
    <property type="entry name" value="P-loop_NTPase"/>
</dbReference>
<dbReference type="InterPro" id="IPR036678">
    <property type="entry name" value="MutS_con_dom_sf"/>
</dbReference>
<keyword evidence="3" id="KW-0067">ATP-binding</keyword>
<dbReference type="GO" id="GO:1990391">
    <property type="term" value="C:DNA repair complex"/>
    <property type="evidence" value="ECO:0007669"/>
    <property type="project" value="EnsemblFungi"/>
</dbReference>
<dbReference type="Pfam" id="PF00488">
    <property type="entry name" value="MutS_V"/>
    <property type="match status" value="1"/>
</dbReference>
<dbReference type="RefSeq" id="XP_020076843.1">
    <property type="nucleotide sequence ID" value="XM_020222208.1"/>
</dbReference>
<dbReference type="GO" id="GO:0000228">
    <property type="term" value="C:nuclear chromosome"/>
    <property type="evidence" value="ECO:0007669"/>
    <property type="project" value="EnsemblFungi"/>
</dbReference>
<evidence type="ECO:0000256" key="5">
    <source>
        <dbReference type="ARBA" id="ARBA00023254"/>
    </source>
</evidence>
<dbReference type="STRING" id="984485.A0A1E4RKL2"/>
<dbReference type="PANTHER" id="PTHR11361:SF21">
    <property type="entry name" value="MUTS PROTEIN HOMOLOG 4"/>
    <property type="match status" value="1"/>
</dbReference>
<evidence type="ECO:0000313" key="8">
    <source>
        <dbReference type="EMBL" id="ODV67776.1"/>
    </source>
</evidence>
<dbReference type="EMBL" id="KV454540">
    <property type="protein sequence ID" value="ODV67776.1"/>
    <property type="molecule type" value="Genomic_DNA"/>
</dbReference>
<dbReference type="GO" id="GO:0007131">
    <property type="term" value="P:reciprocal meiotic recombination"/>
    <property type="evidence" value="ECO:0007669"/>
    <property type="project" value="EnsemblFungi"/>
</dbReference>
<protein>
    <recommendedName>
        <fullName evidence="10">DNA mismatch repair proteins mutS family domain-containing protein</fullName>
    </recommendedName>
</protein>
<dbReference type="InterPro" id="IPR007696">
    <property type="entry name" value="DNA_mismatch_repair_MutS_core"/>
</dbReference>
<evidence type="ECO:0000256" key="1">
    <source>
        <dbReference type="ARBA" id="ARBA00006271"/>
    </source>
</evidence>
<dbReference type="InterPro" id="IPR045076">
    <property type="entry name" value="MutS"/>
</dbReference>
<dbReference type="GO" id="GO:0000400">
    <property type="term" value="F:four-way junction DNA binding"/>
    <property type="evidence" value="ECO:0007669"/>
    <property type="project" value="EnsemblFungi"/>
</dbReference>
<feature type="domain" description="DNA mismatch repair protein MutS core" evidence="6">
    <location>
        <begin position="199"/>
        <end position="488"/>
    </location>
</feature>
<dbReference type="OrthoDB" id="276261at2759"/>
<dbReference type="SUPFAM" id="SSF48334">
    <property type="entry name" value="DNA repair protein MutS, domain III"/>
    <property type="match status" value="1"/>
</dbReference>
<dbReference type="InterPro" id="IPR000432">
    <property type="entry name" value="DNA_mismatch_repair_MutS_C"/>
</dbReference>
<evidence type="ECO:0000259" key="7">
    <source>
        <dbReference type="SMART" id="SM00534"/>
    </source>
</evidence>
<keyword evidence="2" id="KW-0547">Nucleotide-binding</keyword>
<name>A0A1E4RKL2_9ASCO</name>
<reference evidence="9" key="1">
    <citation type="submission" date="2016-05" db="EMBL/GenBank/DDBJ databases">
        <title>Comparative genomics of biotechnologically important yeasts.</title>
        <authorList>
            <consortium name="DOE Joint Genome Institute"/>
            <person name="Riley R."/>
            <person name="Haridas S."/>
            <person name="Wolfe K.H."/>
            <person name="Lopes M.R."/>
            <person name="Hittinger C.T."/>
            <person name="Goker M."/>
            <person name="Salamov A."/>
            <person name="Wisecaver J."/>
            <person name="Long T.M."/>
            <person name="Aerts A.L."/>
            <person name="Barry K."/>
            <person name="Choi C."/>
            <person name="Clum A."/>
            <person name="Coughlan A.Y."/>
            <person name="Deshpande S."/>
            <person name="Douglass A.P."/>
            <person name="Hanson S.J."/>
            <person name="Klenk H.-P."/>
            <person name="Labutti K."/>
            <person name="Lapidus A."/>
            <person name="Lindquist E."/>
            <person name="Lipzen A."/>
            <person name="Meier-Kolthoff J.P."/>
            <person name="Ohm R.A."/>
            <person name="Otillar R.P."/>
            <person name="Pangilinan J."/>
            <person name="Peng Y."/>
            <person name="Rokas A."/>
            <person name="Rosa C.A."/>
            <person name="Scheuner C."/>
            <person name="Sibirny A.A."/>
            <person name="Slot J.C."/>
            <person name="Stielow J.B."/>
            <person name="Sun H."/>
            <person name="Kurtzman C.P."/>
            <person name="Blackwell M."/>
            <person name="Grigoriev I.V."/>
            <person name="Jeffries T.W."/>
        </authorList>
    </citation>
    <scope>NUCLEOTIDE SEQUENCE [LARGE SCALE GENOMIC DNA]</scope>
    <source>
        <strain evidence="9">NRRL Y-1933</strain>
    </source>
</reference>
<evidence type="ECO:0000256" key="2">
    <source>
        <dbReference type="ARBA" id="ARBA00022741"/>
    </source>
</evidence>
<dbReference type="Gene3D" id="3.40.50.300">
    <property type="entry name" value="P-loop containing nucleotide triphosphate hydrolases"/>
    <property type="match status" value="2"/>
</dbReference>
<dbReference type="Gene3D" id="3.30.420.110">
    <property type="entry name" value="MutS, connector domain"/>
    <property type="match status" value="1"/>
</dbReference>
<evidence type="ECO:0000313" key="9">
    <source>
        <dbReference type="Proteomes" id="UP000095085"/>
    </source>
</evidence>
<comment type="similarity">
    <text evidence="1">Belongs to the DNA mismatch repair MutS family.</text>
</comment>
<dbReference type="PANTHER" id="PTHR11361">
    <property type="entry name" value="DNA MISMATCH REPAIR PROTEIN MUTS FAMILY MEMBER"/>
    <property type="match status" value="1"/>
</dbReference>
<keyword evidence="4" id="KW-0238">DNA-binding</keyword>
<dbReference type="Proteomes" id="UP000095085">
    <property type="component" value="Unassembled WGS sequence"/>
</dbReference>
<dbReference type="InterPro" id="IPR007860">
    <property type="entry name" value="DNA_mmatch_repair_MutS_con_dom"/>
</dbReference>
<dbReference type="GO" id="GO:0005524">
    <property type="term" value="F:ATP binding"/>
    <property type="evidence" value="ECO:0007669"/>
    <property type="project" value="UniProtKB-KW"/>
</dbReference>